<dbReference type="SUPFAM" id="SSF55729">
    <property type="entry name" value="Acyl-CoA N-acyltransferases (Nat)"/>
    <property type="match status" value="1"/>
</dbReference>
<dbReference type="Pfam" id="PF13302">
    <property type="entry name" value="Acetyltransf_3"/>
    <property type="match status" value="1"/>
</dbReference>
<evidence type="ECO:0000313" key="2">
    <source>
        <dbReference type="EMBL" id="QPZ37728.1"/>
    </source>
</evidence>
<keyword evidence="3" id="KW-1185">Reference proteome</keyword>
<proteinExistence type="predicted"/>
<protein>
    <submittedName>
        <fullName evidence="2">GNAT family N-acetyltransferase</fullName>
    </submittedName>
</protein>
<dbReference type="InterPro" id="IPR016181">
    <property type="entry name" value="Acyl_CoA_acyltransferase"/>
</dbReference>
<evidence type="ECO:0000313" key="3">
    <source>
        <dbReference type="Proteomes" id="UP000662814"/>
    </source>
</evidence>
<accession>A0ABX6YG51</accession>
<gene>
    <name evidence="2" type="ORF">HCR76_13005</name>
</gene>
<name>A0ABX6YG51_9MICO</name>
<dbReference type="PANTHER" id="PTHR43610:SF1">
    <property type="entry name" value="N-ACETYLTRANSFERASE DOMAIN-CONTAINING PROTEIN"/>
    <property type="match status" value="1"/>
</dbReference>
<dbReference type="PANTHER" id="PTHR43610">
    <property type="entry name" value="BLL6696 PROTEIN"/>
    <property type="match status" value="1"/>
</dbReference>
<organism evidence="2 3">
    <name type="scientific">Paramicrobacterium chengjingii</name>
    <dbReference type="NCBI Taxonomy" id="2769067"/>
    <lineage>
        <taxon>Bacteria</taxon>
        <taxon>Bacillati</taxon>
        <taxon>Actinomycetota</taxon>
        <taxon>Actinomycetes</taxon>
        <taxon>Micrococcales</taxon>
        <taxon>Microbacteriaceae</taxon>
        <taxon>Paramicrobacterium</taxon>
    </lineage>
</organism>
<reference evidence="2 3" key="1">
    <citation type="submission" date="2020-12" db="EMBL/GenBank/DDBJ databases">
        <title>Microbacterium sp. HY060.</title>
        <authorList>
            <person name="Zhou J."/>
        </authorList>
    </citation>
    <scope>NUCLEOTIDE SEQUENCE [LARGE SCALE GENOMIC DNA]</scope>
    <source>
        <strain evidence="2 3">HY60</strain>
    </source>
</reference>
<dbReference type="InterPro" id="IPR000182">
    <property type="entry name" value="GNAT_dom"/>
</dbReference>
<evidence type="ECO:0000259" key="1">
    <source>
        <dbReference type="PROSITE" id="PS51186"/>
    </source>
</evidence>
<sequence>MTAVFPDPAPLVGRFVRLEPLVDTDAPELFSAIVRPEVYEFGYGGGVAGMPGDAATFARELRSHYPFATGIPFTVRLAAGPDNGRIIGTTSLGDIDVVNRGAHIGWTAYHPAAWGTGVNPECKLLLMTLAFDAGFERVKIQTDAVNARSRAAIAKLGASFEGILRHHKIRADGTWRDTAVYSVLADEWPDVRTRLTERLEHAAAPQLSGV</sequence>
<dbReference type="RefSeq" id="WP_166991208.1">
    <property type="nucleotide sequence ID" value="NZ_CP061169.1"/>
</dbReference>
<feature type="domain" description="N-acetyltransferase" evidence="1">
    <location>
        <begin position="16"/>
        <end position="187"/>
    </location>
</feature>
<dbReference type="PROSITE" id="PS51186">
    <property type="entry name" value="GNAT"/>
    <property type="match status" value="1"/>
</dbReference>
<dbReference type="Proteomes" id="UP000662814">
    <property type="component" value="Chromosome"/>
</dbReference>
<dbReference type="EMBL" id="CP061169">
    <property type="protein sequence ID" value="QPZ37728.1"/>
    <property type="molecule type" value="Genomic_DNA"/>
</dbReference>
<dbReference type="Gene3D" id="3.40.630.30">
    <property type="match status" value="1"/>
</dbReference>